<proteinExistence type="predicted"/>
<keyword evidence="3" id="KW-1185">Reference proteome</keyword>
<dbReference type="RefSeq" id="WP_169924183.1">
    <property type="nucleotide sequence ID" value="NZ_AP014936.1"/>
</dbReference>
<evidence type="ECO:0000313" key="3">
    <source>
        <dbReference type="Proteomes" id="UP000218899"/>
    </source>
</evidence>
<dbReference type="KEGG" id="sva:SVA_3753"/>
<organism evidence="2 3">
    <name type="scientific">Sulfurifustis variabilis</name>
    <dbReference type="NCBI Taxonomy" id="1675686"/>
    <lineage>
        <taxon>Bacteria</taxon>
        <taxon>Pseudomonadati</taxon>
        <taxon>Pseudomonadota</taxon>
        <taxon>Gammaproteobacteria</taxon>
        <taxon>Acidiferrobacterales</taxon>
        <taxon>Acidiferrobacteraceae</taxon>
        <taxon>Sulfurifustis</taxon>
    </lineage>
</organism>
<protein>
    <submittedName>
        <fullName evidence="2">Delta endotoxin</fullName>
    </submittedName>
</protein>
<keyword evidence="1" id="KW-0472">Membrane</keyword>
<evidence type="ECO:0000256" key="1">
    <source>
        <dbReference type="SAM" id="Phobius"/>
    </source>
</evidence>
<evidence type="ECO:0000313" key="2">
    <source>
        <dbReference type="EMBL" id="BAU50287.1"/>
    </source>
</evidence>
<dbReference type="InterPro" id="IPR026443">
    <property type="entry name" value="Rhombo_lipo"/>
</dbReference>
<gene>
    <name evidence="2" type="ORF">SVA_3753</name>
</gene>
<keyword evidence="1" id="KW-1133">Transmembrane helix</keyword>
<accession>A0A1B4VH05</accession>
<keyword evidence="1" id="KW-0812">Transmembrane</keyword>
<dbReference type="PROSITE" id="PS51257">
    <property type="entry name" value="PROKAR_LIPOPROTEIN"/>
    <property type="match status" value="1"/>
</dbReference>
<dbReference type="EMBL" id="AP014936">
    <property type="protein sequence ID" value="BAU50287.1"/>
    <property type="molecule type" value="Genomic_DNA"/>
</dbReference>
<feature type="transmembrane region" description="Helical" evidence="1">
    <location>
        <begin position="250"/>
        <end position="271"/>
    </location>
</feature>
<dbReference type="AlphaFoldDB" id="A0A1B4VH05"/>
<reference evidence="2 3" key="1">
    <citation type="submission" date="2015-08" db="EMBL/GenBank/DDBJ databases">
        <title>Complete genome sequence of Sulfurifustis variabilis.</title>
        <authorList>
            <person name="Miura A."/>
            <person name="Kojima H."/>
            <person name="Fukui M."/>
        </authorList>
    </citation>
    <scope>NUCLEOTIDE SEQUENCE [LARGE SCALE GENOMIC DNA]</scope>
    <source>
        <strain evidence="3">skN76</strain>
    </source>
</reference>
<dbReference type="NCBIfam" id="TIGR04179">
    <property type="entry name" value="rhombo_lipo"/>
    <property type="match status" value="1"/>
</dbReference>
<sequence length="276" mass="30761">MKTRSFPWFWTVVAVWVAVLIAGCAHMNRSRESVSSSLVDFLYPKGELPPAYDQTVPNLPLPLNVGIGFVPESRGALSEPKKNELLIKAKAAFLDRPFINQIVLIPDAFMRSGKGFGTLDQIARLFNLDVIALVSYDQVANTDQTNLGFLYWTIVGAYTVPANRHEVRTFVDTAVFDVRTHKLLFHAPGVAANKHYSTYIGDDVKRRVAMEEGFDLATVDMIANLGTEIDGFKERIKQDKSVKVSYRPGFSGSGALDAWMLLLLAPLAWGLRRARR</sequence>
<dbReference type="Proteomes" id="UP000218899">
    <property type="component" value="Chromosome"/>
</dbReference>
<name>A0A1B4VH05_9GAMM</name>